<proteinExistence type="predicted"/>
<dbReference type="Gene3D" id="3.40.50.1460">
    <property type="match status" value="1"/>
</dbReference>
<dbReference type="RefSeq" id="WP_289445758.1">
    <property type="nucleotide sequence ID" value="NZ_JAUCGR010000001.1"/>
</dbReference>
<protein>
    <submittedName>
        <fullName evidence="3">C25 family cysteine peptidase</fullName>
    </submittedName>
</protein>
<gene>
    <name evidence="3" type="ORF">QRT05_04700</name>
</gene>
<keyword evidence="4" id="KW-1185">Reference proteome</keyword>
<sequence>MGALRAGRPGVVNVVLVAPSAARALLAPLTACWSVTYASPSAPIDQVVRGADAVLVAGSHHRAPRTVLPGPVVLDDGRPVPVAWLPLVSDEATARFARAAASVHARASRRRTVAVLGQRLSRYDDLAGRIARVASAHGPVRRWTSYDVVRDDLVAGLRRGPALAVYVGHGRSIGWVGYAGLRAHHFPAAPGAPVGAVLSLACRTASRQRTGLSFTEALVVRGVAASAVGATGPTLHTANARWALRVADGAARAATVGELVAAAAAADPHADFYRIVGDPTAPLLDDPAFDPDPELDPELEVP</sequence>
<dbReference type="InterPro" id="IPR029030">
    <property type="entry name" value="Caspase-like_dom_sf"/>
</dbReference>
<dbReference type="InterPro" id="IPR001769">
    <property type="entry name" value="Gingipain"/>
</dbReference>
<feature type="region of interest" description="Disordered" evidence="1">
    <location>
        <begin position="283"/>
        <end position="302"/>
    </location>
</feature>
<evidence type="ECO:0000259" key="2">
    <source>
        <dbReference type="Pfam" id="PF01364"/>
    </source>
</evidence>
<comment type="caution">
    <text evidence="3">The sequence shown here is derived from an EMBL/GenBank/DDBJ whole genome shotgun (WGS) entry which is preliminary data.</text>
</comment>
<evidence type="ECO:0000256" key="1">
    <source>
        <dbReference type="SAM" id="MobiDB-lite"/>
    </source>
</evidence>
<name>A0ABT7S4S0_9CELL</name>
<feature type="domain" description="Gingipain" evidence="2">
    <location>
        <begin position="145"/>
        <end position="282"/>
    </location>
</feature>
<dbReference type="SUPFAM" id="SSF52129">
    <property type="entry name" value="Caspase-like"/>
    <property type="match status" value="1"/>
</dbReference>
<dbReference type="EMBL" id="JAUCGR010000001">
    <property type="protein sequence ID" value="MDM7830622.1"/>
    <property type="molecule type" value="Genomic_DNA"/>
</dbReference>
<evidence type="ECO:0000313" key="4">
    <source>
        <dbReference type="Proteomes" id="UP001321453"/>
    </source>
</evidence>
<organism evidence="3 4">
    <name type="scientific">Cellulomonas edaphi</name>
    <dbReference type="NCBI Taxonomy" id="3053468"/>
    <lineage>
        <taxon>Bacteria</taxon>
        <taxon>Bacillati</taxon>
        <taxon>Actinomycetota</taxon>
        <taxon>Actinomycetes</taxon>
        <taxon>Micrococcales</taxon>
        <taxon>Cellulomonadaceae</taxon>
        <taxon>Cellulomonas</taxon>
    </lineage>
</organism>
<dbReference type="Pfam" id="PF01364">
    <property type="entry name" value="Peptidase_C25"/>
    <property type="match status" value="1"/>
</dbReference>
<evidence type="ECO:0000313" key="3">
    <source>
        <dbReference type="EMBL" id="MDM7830622.1"/>
    </source>
</evidence>
<feature type="compositionally biased region" description="Acidic residues" evidence="1">
    <location>
        <begin position="287"/>
        <end position="302"/>
    </location>
</feature>
<dbReference type="Proteomes" id="UP001321453">
    <property type="component" value="Unassembled WGS sequence"/>
</dbReference>
<accession>A0ABT7S4S0</accession>
<reference evidence="3 4" key="1">
    <citation type="submission" date="2023-06" db="EMBL/GenBank/DDBJ databases">
        <title>Cellulomonas sp. MW9 Whole genome sequence.</title>
        <authorList>
            <person name="Park S."/>
        </authorList>
    </citation>
    <scope>NUCLEOTIDE SEQUENCE [LARGE SCALE GENOMIC DNA]</scope>
    <source>
        <strain evidence="3 4">MW9</strain>
    </source>
</reference>